<accession>A0A560AMS9</accession>
<sequence length="271" mass="28932">MPQGAMLARQTNACALLSDDEYDTLLRAADEYLAAQGALITLMTTLGSTIEQGLDRLPEGFKQVVTDKVREALEYAQQAALSGMDKEAGREASSRWYGALAAVSGGVSGFFGLPAVLVELPVTTVTILRSIADVARSKGANLNDVDVQATCLEAFAYGGPLDEDDDADLAFFATRVGAVGLATRMGTMELADVITRVAVRYTGAVVPKVALQAVPITGAVLGAGLNWSYMQFYQAMASVLFTLRPIELKHDRDLVRSCFASIVRERKTARA</sequence>
<dbReference type="EMBL" id="VITF01000017">
    <property type="protein sequence ID" value="TWA61664.1"/>
    <property type="molecule type" value="Genomic_DNA"/>
</dbReference>
<dbReference type="PANTHER" id="PTHR41260:SF1">
    <property type="entry name" value="PROTEIN ECSC"/>
    <property type="match status" value="1"/>
</dbReference>
<comment type="caution">
    <text evidence="1">The sequence shown here is derived from an EMBL/GenBank/DDBJ whole genome shotgun (WGS) entry which is preliminary data.</text>
</comment>
<protein>
    <submittedName>
        <fullName evidence="1">EcsC family protein</fullName>
    </submittedName>
</protein>
<reference evidence="1 2" key="1">
    <citation type="submission" date="2019-06" db="EMBL/GenBank/DDBJ databases">
        <title>Genomic Encyclopedia of Type Strains, Phase IV (KMG-V): Genome sequencing to study the core and pangenomes of soil and plant-associated prokaryotes.</title>
        <authorList>
            <person name="Whitman W."/>
        </authorList>
    </citation>
    <scope>NUCLEOTIDE SEQUENCE [LARGE SCALE GENOMIC DNA]</scope>
    <source>
        <strain evidence="1 2">BR 11796</strain>
    </source>
</reference>
<proteinExistence type="predicted"/>
<evidence type="ECO:0000313" key="1">
    <source>
        <dbReference type="EMBL" id="TWA61664.1"/>
    </source>
</evidence>
<organism evidence="1 2">
    <name type="scientific">Azospirillum brasilense</name>
    <dbReference type="NCBI Taxonomy" id="192"/>
    <lineage>
        <taxon>Bacteria</taxon>
        <taxon>Pseudomonadati</taxon>
        <taxon>Pseudomonadota</taxon>
        <taxon>Alphaproteobacteria</taxon>
        <taxon>Rhodospirillales</taxon>
        <taxon>Azospirillaceae</taxon>
        <taxon>Azospirillum</taxon>
    </lineage>
</organism>
<dbReference type="InterPro" id="IPR024787">
    <property type="entry name" value="EcsC"/>
</dbReference>
<evidence type="ECO:0000313" key="2">
    <source>
        <dbReference type="Proteomes" id="UP000316083"/>
    </source>
</evidence>
<dbReference type="Pfam" id="PF12787">
    <property type="entry name" value="EcsC"/>
    <property type="match status" value="1"/>
</dbReference>
<dbReference type="Proteomes" id="UP000316083">
    <property type="component" value="Unassembled WGS sequence"/>
</dbReference>
<dbReference type="RefSeq" id="WP_186464993.1">
    <property type="nucleotide sequence ID" value="NZ_VITF01000017.1"/>
</dbReference>
<dbReference type="PANTHER" id="PTHR41260">
    <property type="entry name" value="PROTEIN ECSC"/>
    <property type="match status" value="1"/>
</dbReference>
<dbReference type="AlphaFoldDB" id="A0A560AMS9"/>
<name>A0A560AMS9_AZOBR</name>
<gene>
    <name evidence="1" type="ORF">FBZ82_11738</name>
</gene>